<dbReference type="InterPro" id="IPR025329">
    <property type="entry name" value="DUF4235"/>
</dbReference>
<keyword evidence="2" id="KW-1185">Reference proteome</keyword>
<protein>
    <submittedName>
        <fullName evidence="1">DUF4235 domain-containing protein</fullName>
    </submittedName>
</protein>
<accession>A0ABZ1N3F3</accession>
<evidence type="ECO:0000313" key="2">
    <source>
        <dbReference type="Proteomes" id="UP001621418"/>
    </source>
</evidence>
<dbReference type="Pfam" id="PF14019">
    <property type="entry name" value="DUF4235"/>
    <property type="match status" value="1"/>
</dbReference>
<sequence>MKTLYRPLGMAVGVLGGIAAGAVFNRVWGVVAGGEQPPSATARDHTWREVLLAAALQGAVFGLVKAAVDRAGATGYKSLTGTWPTD</sequence>
<dbReference type="GeneID" id="91377290"/>
<gene>
    <name evidence="1" type="ORF">OG308_24500</name>
</gene>
<dbReference type="RefSeq" id="WP_056815158.1">
    <property type="nucleotide sequence ID" value="NZ_CP108014.1"/>
</dbReference>
<dbReference type="EMBL" id="CP109527">
    <property type="protein sequence ID" value="WTY34463.1"/>
    <property type="molecule type" value="Genomic_DNA"/>
</dbReference>
<name>A0ABZ1N3F3_9NOCA</name>
<reference evidence="1 2" key="1">
    <citation type="submission" date="2022-10" db="EMBL/GenBank/DDBJ databases">
        <title>The complete genomes of actinobacterial strains from the NBC collection.</title>
        <authorList>
            <person name="Joergensen T.S."/>
            <person name="Alvarez Arevalo M."/>
            <person name="Sterndorff E.B."/>
            <person name="Faurdal D."/>
            <person name="Vuksanovic O."/>
            <person name="Mourched A.-S."/>
            <person name="Charusanti P."/>
            <person name="Shaw S."/>
            <person name="Blin K."/>
            <person name="Weber T."/>
        </authorList>
    </citation>
    <scope>NUCLEOTIDE SEQUENCE [LARGE SCALE GENOMIC DNA]</scope>
    <source>
        <strain evidence="1 2">NBC_01413</strain>
    </source>
</reference>
<proteinExistence type="predicted"/>
<organism evidence="1 2">
    <name type="scientific">Nocardia salmonicida</name>
    <dbReference type="NCBI Taxonomy" id="53431"/>
    <lineage>
        <taxon>Bacteria</taxon>
        <taxon>Bacillati</taxon>
        <taxon>Actinomycetota</taxon>
        <taxon>Actinomycetes</taxon>
        <taxon>Mycobacteriales</taxon>
        <taxon>Nocardiaceae</taxon>
        <taxon>Nocardia</taxon>
    </lineage>
</organism>
<evidence type="ECO:0000313" key="1">
    <source>
        <dbReference type="EMBL" id="WTY34463.1"/>
    </source>
</evidence>
<dbReference type="Proteomes" id="UP001621418">
    <property type="component" value="Chromosome"/>
</dbReference>